<protein>
    <recommendedName>
        <fullName evidence="1">Phospholipase C/D domain-containing protein</fullName>
    </recommendedName>
</protein>
<dbReference type="OrthoDB" id="9810528at2"/>
<evidence type="ECO:0000313" key="2">
    <source>
        <dbReference type="EMBL" id="PKR78257.1"/>
    </source>
</evidence>
<gene>
    <name evidence="2" type="ORF">CEY16_00420</name>
</gene>
<dbReference type="EMBL" id="PJNH01000001">
    <property type="protein sequence ID" value="PKR78257.1"/>
    <property type="molecule type" value="Genomic_DNA"/>
</dbReference>
<dbReference type="InterPro" id="IPR029002">
    <property type="entry name" value="PLPC/GPLD1"/>
</dbReference>
<dbReference type="AlphaFoldDB" id="A0A2I0QV88"/>
<sequence length="305" mass="35936">MPNIWTHILFCEEAMKSIHKDELYNKYQNHFNLGAQGPDPFFYHNFWPWKNESAINELGGLLHRTKCGDFLMTMVEQAKSARPQTQAYVLGFLTHHILDRNTHPYVHYRSGYEGNKHQLLELHMDTVMLEQKKSEKTWKNPVYKHIDIGKKVDDEIKQVIFHAMDFHYQEEQSFEESSFIDAAYKDKKKALRILFDPTGVKHKFLGNLIRPFSHAPLNDNVDYLNEDRSPWYHPATNEQRTESFLDLYENGLEEAKVILTLTLDYWNDEKADSYQELLDKIGHISYDTGEALHLNLELKYSDPIV</sequence>
<name>A0A2I0QV88_9BACI</name>
<dbReference type="Proteomes" id="UP000243524">
    <property type="component" value="Unassembled WGS sequence"/>
</dbReference>
<evidence type="ECO:0000313" key="3">
    <source>
        <dbReference type="Proteomes" id="UP000243524"/>
    </source>
</evidence>
<feature type="domain" description="Phospholipase C/D" evidence="1">
    <location>
        <begin position="6"/>
        <end position="141"/>
    </location>
</feature>
<reference evidence="2 3" key="1">
    <citation type="submission" date="2017-06" db="EMBL/GenBank/DDBJ databases">
        <title>the draft geome sequence of Illustriluteabacillus marina B3227.</title>
        <authorList>
            <person name="He R.-H."/>
            <person name="Du Z.-J."/>
        </authorList>
    </citation>
    <scope>NUCLEOTIDE SEQUENCE [LARGE SCALE GENOMIC DNA]</scope>
    <source>
        <strain evidence="2 3">B3227</strain>
    </source>
</reference>
<dbReference type="Pfam" id="PF00882">
    <property type="entry name" value="Zn_dep_PLPC"/>
    <property type="match status" value="1"/>
</dbReference>
<evidence type="ECO:0000259" key="1">
    <source>
        <dbReference type="Pfam" id="PF00882"/>
    </source>
</evidence>
<keyword evidence="3" id="KW-1185">Reference proteome</keyword>
<proteinExistence type="predicted"/>
<comment type="caution">
    <text evidence="2">The sequence shown here is derived from an EMBL/GenBank/DDBJ whole genome shotgun (WGS) entry which is preliminary data.</text>
</comment>
<accession>A0A2I0QV88</accession>
<dbReference type="RefSeq" id="WP_101329929.1">
    <property type="nucleotide sequence ID" value="NZ_PJNH01000001.1"/>
</dbReference>
<organism evidence="2 3">
    <name type="scientific">Halalkalibacillus sediminis</name>
    <dbReference type="NCBI Taxonomy" id="2018042"/>
    <lineage>
        <taxon>Bacteria</taxon>
        <taxon>Bacillati</taxon>
        <taxon>Bacillota</taxon>
        <taxon>Bacilli</taxon>
        <taxon>Bacillales</taxon>
        <taxon>Bacillaceae</taxon>
        <taxon>Halalkalibacillus</taxon>
    </lineage>
</organism>